<dbReference type="RefSeq" id="WP_215732139.1">
    <property type="nucleotide sequence ID" value="NZ_QLTT01000001.1"/>
</dbReference>
<accession>A0ABX9EI71</accession>
<comment type="caution">
    <text evidence="1">The sequence shown here is derived from an EMBL/GenBank/DDBJ whole genome shotgun (WGS) entry which is preliminary data.</text>
</comment>
<reference evidence="1 2" key="1">
    <citation type="submission" date="2018-06" db="EMBL/GenBank/DDBJ databases">
        <title>Genomic Encyclopedia of Type Strains, Phase IV (KMG-IV): sequencing the most valuable type-strain genomes for metagenomic binning, comparative biology and taxonomic classification.</title>
        <authorList>
            <person name="Goeker M."/>
        </authorList>
    </citation>
    <scope>NUCLEOTIDE SEQUENCE [LARGE SCALE GENOMIC DNA]</scope>
    <source>
        <strain evidence="1 2">DSM 45479</strain>
    </source>
</reference>
<proteinExistence type="predicted"/>
<keyword evidence="2" id="KW-1185">Reference proteome</keyword>
<name>A0ABX9EI71_9PSEU</name>
<gene>
    <name evidence="1" type="ORF">C8D87_101534</name>
</gene>
<sequence>MAPRSEVVVEPDLEHGRRCFAEANWRDAHAAFTRADLDAADLELFAQTAYMLGRDDEYVSALERAHRAHLAAGAPLRALRCAFWIGHSWLFRGQLCPRWAGSPVRGGCSNGNRATSPSAATC</sequence>
<dbReference type="Proteomes" id="UP000248714">
    <property type="component" value="Unassembled WGS sequence"/>
</dbReference>
<evidence type="ECO:0000313" key="2">
    <source>
        <dbReference type="Proteomes" id="UP000248714"/>
    </source>
</evidence>
<evidence type="ECO:0000313" key="1">
    <source>
        <dbReference type="EMBL" id="RAS70234.1"/>
    </source>
</evidence>
<dbReference type="EMBL" id="QLTT01000001">
    <property type="protein sequence ID" value="RAS70234.1"/>
    <property type="molecule type" value="Genomic_DNA"/>
</dbReference>
<protein>
    <submittedName>
        <fullName evidence="1">Uncharacterized protein</fullName>
    </submittedName>
</protein>
<organism evidence="1 2">
    <name type="scientific">Lentzea atacamensis</name>
    <dbReference type="NCBI Taxonomy" id="531938"/>
    <lineage>
        <taxon>Bacteria</taxon>
        <taxon>Bacillati</taxon>
        <taxon>Actinomycetota</taxon>
        <taxon>Actinomycetes</taxon>
        <taxon>Pseudonocardiales</taxon>
        <taxon>Pseudonocardiaceae</taxon>
        <taxon>Lentzea</taxon>
    </lineage>
</organism>